<reference evidence="1" key="1">
    <citation type="journal article" date="2020" name="Nature">
        <title>Giant virus diversity and host interactions through global metagenomics.</title>
        <authorList>
            <person name="Schulz F."/>
            <person name="Roux S."/>
            <person name="Paez-Espino D."/>
            <person name="Jungbluth S."/>
            <person name="Walsh D.A."/>
            <person name="Denef V.J."/>
            <person name="McMahon K.D."/>
            <person name="Konstantinidis K.T."/>
            <person name="Eloe-Fadrosh E.A."/>
            <person name="Kyrpides N.C."/>
            <person name="Woyke T."/>
        </authorList>
    </citation>
    <scope>NUCLEOTIDE SEQUENCE</scope>
    <source>
        <strain evidence="1">GVMAG-M-3300009163-63</strain>
    </source>
</reference>
<name>A0A6C0F254_9ZZZZ</name>
<evidence type="ECO:0000313" key="1">
    <source>
        <dbReference type="EMBL" id="QHT34629.1"/>
    </source>
</evidence>
<proteinExistence type="predicted"/>
<dbReference type="EMBL" id="MN739003">
    <property type="protein sequence ID" value="QHT34629.1"/>
    <property type="molecule type" value="Genomic_DNA"/>
</dbReference>
<dbReference type="AlphaFoldDB" id="A0A6C0F254"/>
<organism evidence="1">
    <name type="scientific">viral metagenome</name>
    <dbReference type="NCBI Taxonomy" id="1070528"/>
    <lineage>
        <taxon>unclassified sequences</taxon>
        <taxon>metagenomes</taxon>
        <taxon>organismal metagenomes</taxon>
    </lineage>
</organism>
<protein>
    <submittedName>
        <fullName evidence="1">Uncharacterized protein</fullName>
    </submittedName>
</protein>
<accession>A0A6C0F254</accession>
<sequence>MQIPHVSNKLVFTIVVFILGLYFVLNYSSLNAAEGFTATNQKRCPNLLIQKGSEIFLYNSKIAKVPGVNPVKFNNLEDYVEFVDWQKSQGIVCPVLFLQHMNDAQGKDVYKIRPSPVDLQGGLPPMIDTTAGIQMPTVTKLMDSNRNDPPYNTNSYPGFDASGFNMGDFTPLDALNFIEQDSGLSPNPMDENWGGPEYTQHLVDSGYYDGNEVNIYVA</sequence>